<name>A0A917JQR4_9GAMM</name>
<evidence type="ECO:0000259" key="1">
    <source>
        <dbReference type="Pfam" id="PF00248"/>
    </source>
</evidence>
<dbReference type="OrthoDB" id="9772407at2"/>
<dbReference type="PANTHER" id="PTHR43312">
    <property type="entry name" value="D-THREO-ALDOSE 1-DEHYDROGENASE"/>
    <property type="match status" value="1"/>
</dbReference>
<dbReference type="PANTHER" id="PTHR43312:SF1">
    <property type="entry name" value="NADP-DEPENDENT OXIDOREDUCTASE DOMAIN-CONTAINING PROTEIN"/>
    <property type="match status" value="1"/>
</dbReference>
<sequence length="294" mass="33260">MKLALGTAQFGMNYGITNSTGRVSLPEIKSILDLSRSYGINTLDTAYVYGNAEESLGFIIEKDLFQIITKTKPVTQSSITNSVINQIKKGIQLSFNRLQQQKIYGLLVHHGEELLLKNGERLFDLLKTYKEKEQISKIGVSVYTVEAAMKIVEKYPIDLIQVPLNMLDQRMSNSGMLKILKEKDIEIHVRSAFLQGVLLENKKNLSKNFDRIHEQLANLEQLSSETGVSKLAIALSYLKSISEIDKIIIGVLNTIQLEECVSAFNTDIPQKINYQIFECKDNMIINPSNWEKLN</sequence>
<dbReference type="Gene3D" id="3.20.20.100">
    <property type="entry name" value="NADP-dependent oxidoreductase domain"/>
    <property type="match status" value="1"/>
</dbReference>
<dbReference type="Pfam" id="PF00248">
    <property type="entry name" value="Aldo_ket_red"/>
    <property type="match status" value="1"/>
</dbReference>
<protein>
    <submittedName>
        <fullName evidence="2">Oxidoreductase</fullName>
    </submittedName>
</protein>
<dbReference type="Proteomes" id="UP000630149">
    <property type="component" value="Unassembled WGS sequence"/>
</dbReference>
<dbReference type="RefSeq" id="WP_131776222.1">
    <property type="nucleotide sequence ID" value="NZ_BMOB01000003.1"/>
</dbReference>
<gene>
    <name evidence="2" type="ORF">GCM10007966_08420</name>
</gene>
<comment type="caution">
    <text evidence="2">The sequence shown here is derived from an EMBL/GenBank/DDBJ whole genome shotgun (WGS) entry which is preliminary data.</text>
</comment>
<dbReference type="InterPro" id="IPR023210">
    <property type="entry name" value="NADP_OxRdtase_dom"/>
</dbReference>
<keyword evidence="3" id="KW-1185">Reference proteome</keyword>
<evidence type="ECO:0000313" key="2">
    <source>
        <dbReference type="EMBL" id="GGI82175.1"/>
    </source>
</evidence>
<organism evidence="2 3">
    <name type="scientific">Legionella impletisoli</name>
    <dbReference type="NCBI Taxonomy" id="343510"/>
    <lineage>
        <taxon>Bacteria</taxon>
        <taxon>Pseudomonadati</taxon>
        <taxon>Pseudomonadota</taxon>
        <taxon>Gammaproteobacteria</taxon>
        <taxon>Legionellales</taxon>
        <taxon>Legionellaceae</taxon>
        <taxon>Legionella</taxon>
    </lineage>
</organism>
<dbReference type="InterPro" id="IPR036812">
    <property type="entry name" value="NAD(P)_OxRdtase_dom_sf"/>
</dbReference>
<dbReference type="AlphaFoldDB" id="A0A917JQR4"/>
<dbReference type="SUPFAM" id="SSF51430">
    <property type="entry name" value="NAD(P)-linked oxidoreductase"/>
    <property type="match status" value="1"/>
</dbReference>
<feature type="domain" description="NADP-dependent oxidoreductase" evidence="1">
    <location>
        <begin position="2"/>
        <end position="276"/>
    </location>
</feature>
<proteinExistence type="predicted"/>
<reference evidence="2" key="2">
    <citation type="submission" date="2020-09" db="EMBL/GenBank/DDBJ databases">
        <authorList>
            <person name="Sun Q."/>
            <person name="Ohkuma M."/>
        </authorList>
    </citation>
    <scope>NUCLEOTIDE SEQUENCE</scope>
    <source>
        <strain evidence="2">JCM 13919</strain>
    </source>
</reference>
<evidence type="ECO:0000313" key="3">
    <source>
        <dbReference type="Proteomes" id="UP000630149"/>
    </source>
</evidence>
<dbReference type="InterPro" id="IPR053135">
    <property type="entry name" value="AKR2_Oxidoreductase"/>
</dbReference>
<reference evidence="2" key="1">
    <citation type="journal article" date="2014" name="Int. J. Syst. Evol. Microbiol.">
        <title>Complete genome sequence of Corynebacterium casei LMG S-19264T (=DSM 44701T), isolated from a smear-ripened cheese.</title>
        <authorList>
            <consortium name="US DOE Joint Genome Institute (JGI-PGF)"/>
            <person name="Walter F."/>
            <person name="Albersmeier A."/>
            <person name="Kalinowski J."/>
            <person name="Ruckert C."/>
        </authorList>
    </citation>
    <scope>NUCLEOTIDE SEQUENCE</scope>
    <source>
        <strain evidence="2">JCM 13919</strain>
    </source>
</reference>
<accession>A0A917JQR4</accession>
<dbReference type="CDD" id="cd19097">
    <property type="entry name" value="AKR_unchar"/>
    <property type="match status" value="1"/>
</dbReference>
<dbReference type="EMBL" id="BMOB01000003">
    <property type="protein sequence ID" value="GGI82175.1"/>
    <property type="molecule type" value="Genomic_DNA"/>
</dbReference>